<organism evidence="3 4">
    <name type="scientific">Thalassiosira oceanica</name>
    <name type="common">Marine diatom</name>
    <dbReference type="NCBI Taxonomy" id="159749"/>
    <lineage>
        <taxon>Eukaryota</taxon>
        <taxon>Sar</taxon>
        <taxon>Stramenopiles</taxon>
        <taxon>Ochrophyta</taxon>
        <taxon>Bacillariophyta</taxon>
        <taxon>Coscinodiscophyceae</taxon>
        <taxon>Thalassiosirophycidae</taxon>
        <taxon>Thalassiosirales</taxon>
        <taxon>Thalassiosiraceae</taxon>
        <taxon>Thalassiosira</taxon>
    </lineage>
</organism>
<sequence>PFCAACGGPSAVHAAILDEAAGRAVLELDGVALALAAVGAGFVAIFLNRHAAAHAGGGRPLGEGLEKDACDFRKKEAVRPVLAELDNVPAKNDAGGPARASYHRLTRNGVE</sequence>
<keyword evidence="2" id="KW-0812">Transmembrane</keyword>
<evidence type="ECO:0000256" key="2">
    <source>
        <dbReference type="SAM" id="Phobius"/>
    </source>
</evidence>
<protein>
    <submittedName>
        <fullName evidence="3">Uncharacterized protein</fullName>
    </submittedName>
</protein>
<keyword evidence="2" id="KW-0472">Membrane</keyword>
<dbReference type="EMBL" id="AGNL01034824">
    <property type="protein sequence ID" value="EJK55048.1"/>
    <property type="molecule type" value="Genomic_DNA"/>
</dbReference>
<feature type="region of interest" description="Disordered" evidence="1">
    <location>
        <begin position="89"/>
        <end position="111"/>
    </location>
</feature>
<proteinExistence type="predicted"/>
<evidence type="ECO:0000256" key="1">
    <source>
        <dbReference type="SAM" id="MobiDB-lite"/>
    </source>
</evidence>
<dbReference type="Proteomes" id="UP000266841">
    <property type="component" value="Unassembled WGS sequence"/>
</dbReference>
<feature type="non-terminal residue" evidence="3">
    <location>
        <position position="1"/>
    </location>
</feature>
<keyword evidence="2" id="KW-1133">Transmembrane helix</keyword>
<keyword evidence="4" id="KW-1185">Reference proteome</keyword>
<comment type="caution">
    <text evidence="3">The sequence shown here is derived from an EMBL/GenBank/DDBJ whole genome shotgun (WGS) entry which is preliminary data.</text>
</comment>
<accession>K0RMS3</accession>
<dbReference type="AlphaFoldDB" id="K0RMS3"/>
<gene>
    <name evidence="3" type="ORF">THAOC_25262</name>
</gene>
<name>K0RMS3_THAOC</name>
<evidence type="ECO:0000313" key="4">
    <source>
        <dbReference type="Proteomes" id="UP000266841"/>
    </source>
</evidence>
<reference evidence="3 4" key="1">
    <citation type="journal article" date="2012" name="Genome Biol.">
        <title>Genome and low-iron response of an oceanic diatom adapted to chronic iron limitation.</title>
        <authorList>
            <person name="Lommer M."/>
            <person name="Specht M."/>
            <person name="Roy A.S."/>
            <person name="Kraemer L."/>
            <person name="Andreson R."/>
            <person name="Gutowska M.A."/>
            <person name="Wolf J."/>
            <person name="Bergner S.V."/>
            <person name="Schilhabel M.B."/>
            <person name="Klostermeier U.C."/>
            <person name="Beiko R.G."/>
            <person name="Rosenstiel P."/>
            <person name="Hippler M."/>
            <person name="Laroche J."/>
        </authorList>
    </citation>
    <scope>NUCLEOTIDE SEQUENCE [LARGE SCALE GENOMIC DNA]</scope>
    <source>
        <strain evidence="3 4">CCMP1005</strain>
    </source>
</reference>
<evidence type="ECO:0000313" key="3">
    <source>
        <dbReference type="EMBL" id="EJK55048.1"/>
    </source>
</evidence>
<feature type="transmembrane region" description="Helical" evidence="2">
    <location>
        <begin position="30"/>
        <end position="47"/>
    </location>
</feature>
<feature type="compositionally biased region" description="Basic residues" evidence="1">
    <location>
        <begin position="101"/>
        <end position="111"/>
    </location>
</feature>